<accession>A0A9P3GKQ7</accession>
<protein>
    <submittedName>
        <fullName evidence="2">Uncharacterized protein</fullName>
    </submittedName>
</protein>
<organism evidence="2 3">
    <name type="scientific">Phanerochaete sordida</name>
    <dbReference type="NCBI Taxonomy" id="48140"/>
    <lineage>
        <taxon>Eukaryota</taxon>
        <taxon>Fungi</taxon>
        <taxon>Dikarya</taxon>
        <taxon>Basidiomycota</taxon>
        <taxon>Agaricomycotina</taxon>
        <taxon>Agaricomycetes</taxon>
        <taxon>Polyporales</taxon>
        <taxon>Phanerochaetaceae</taxon>
        <taxon>Phanerochaete</taxon>
    </lineage>
</organism>
<comment type="caution">
    <text evidence="2">The sequence shown here is derived from an EMBL/GenBank/DDBJ whole genome shotgun (WGS) entry which is preliminary data.</text>
</comment>
<name>A0A9P3GKQ7_9APHY</name>
<proteinExistence type="predicted"/>
<dbReference type="EMBL" id="BPQB01000063">
    <property type="protein sequence ID" value="GJE96771.1"/>
    <property type="molecule type" value="Genomic_DNA"/>
</dbReference>
<evidence type="ECO:0000256" key="1">
    <source>
        <dbReference type="SAM" id="MobiDB-lite"/>
    </source>
</evidence>
<dbReference type="AlphaFoldDB" id="A0A9P3GKQ7"/>
<keyword evidence="3" id="KW-1185">Reference proteome</keyword>
<evidence type="ECO:0000313" key="3">
    <source>
        <dbReference type="Proteomes" id="UP000703269"/>
    </source>
</evidence>
<feature type="region of interest" description="Disordered" evidence="1">
    <location>
        <begin position="30"/>
        <end position="50"/>
    </location>
</feature>
<reference evidence="2 3" key="1">
    <citation type="submission" date="2021-08" db="EMBL/GenBank/DDBJ databases">
        <title>Draft Genome Sequence of Phanerochaete sordida strain YK-624.</title>
        <authorList>
            <person name="Mori T."/>
            <person name="Dohra H."/>
            <person name="Suzuki T."/>
            <person name="Kawagishi H."/>
            <person name="Hirai H."/>
        </authorList>
    </citation>
    <scope>NUCLEOTIDE SEQUENCE [LARGE SCALE GENOMIC DNA]</scope>
    <source>
        <strain evidence="2 3">YK-624</strain>
    </source>
</reference>
<dbReference type="Proteomes" id="UP000703269">
    <property type="component" value="Unassembled WGS sequence"/>
</dbReference>
<evidence type="ECO:0000313" key="2">
    <source>
        <dbReference type="EMBL" id="GJE96771.1"/>
    </source>
</evidence>
<gene>
    <name evidence="2" type="ORF">PsYK624_129770</name>
</gene>
<sequence>MHPHPSAFFCRGSALTALLHNAGDSEEWLGIGDEHAPDLPPMPHSTNRDAGLSWEPAALISIERGHEVNYGDSQMLPWRCLSVGPVSR</sequence>